<evidence type="ECO:0000256" key="1">
    <source>
        <dbReference type="SAM" id="MobiDB-lite"/>
    </source>
</evidence>
<sequence length="181" mass="19184">MLDPNDVESDRSLMDAESYSLGENSPSSSLPPGSMTALPCKSPGCSAAAAATRSSKCQPPHTSEWEHQVSVKKHGVQGWDSSDAWKEVHHETSVHSLTDSERLSGRLTLLLTCSTCRTQFAHGARSRCTPGQGVAPAGSFAPCRTSRRTSHGCSGGVGAHRIIPVTQDNSSGRGRLRNLGM</sequence>
<feature type="compositionally biased region" description="Polar residues" evidence="1">
    <location>
        <begin position="21"/>
        <end position="31"/>
    </location>
</feature>
<dbReference type="EMBL" id="KZ679131">
    <property type="protein sequence ID" value="PTB76934.1"/>
    <property type="molecule type" value="Genomic_DNA"/>
</dbReference>
<evidence type="ECO:0000313" key="2">
    <source>
        <dbReference type="EMBL" id="PTB76934.1"/>
    </source>
</evidence>
<evidence type="ECO:0000313" key="3">
    <source>
        <dbReference type="Proteomes" id="UP000240760"/>
    </source>
</evidence>
<protein>
    <submittedName>
        <fullName evidence="2">Uncharacterized protein</fullName>
    </submittedName>
</protein>
<feature type="region of interest" description="Disordered" evidence="1">
    <location>
        <begin position="1"/>
        <end position="36"/>
    </location>
</feature>
<keyword evidence="3" id="KW-1185">Reference proteome</keyword>
<name>A0A2T4C5Y9_TRILO</name>
<proteinExistence type="predicted"/>
<gene>
    <name evidence="2" type="ORF">M440DRAFT_1238962</name>
</gene>
<organism evidence="2 3">
    <name type="scientific">Trichoderma longibrachiatum ATCC 18648</name>
    <dbReference type="NCBI Taxonomy" id="983965"/>
    <lineage>
        <taxon>Eukaryota</taxon>
        <taxon>Fungi</taxon>
        <taxon>Dikarya</taxon>
        <taxon>Ascomycota</taxon>
        <taxon>Pezizomycotina</taxon>
        <taxon>Sordariomycetes</taxon>
        <taxon>Hypocreomycetidae</taxon>
        <taxon>Hypocreales</taxon>
        <taxon>Hypocreaceae</taxon>
        <taxon>Trichoderma</taxon>
    </lineage>
</organism>
<accession>A0A2T4C5Y9</accession>
<dbReference type="AlphaFoldDB" id="A0A2T4C5Y9"/>
<reference evidence="2 3" key="1">
    <citation type="submission" date="2016-07" db="EMBL/GenBank/DDBJ databases">
        <title>Multiple horizontal gene transfer events from other fungi enriched the ability of initially mycotrophic Trichoderma (Ascomycota) to feed on dead plant biomass.</title>
        <authorList>
            <consortium name="DOE Joint Genome Institute"/>
            <person name="Aerts A."/>
            <person name="Atanasova L."/>
            <person name="Chenthamara K."/>
            <person name="Zhang J."/>
            <person name="Grujic M."/>
            <person name="Henrissat B."/>
            <person name="Kuo A."/>
            <person name="Salamov A."/>
            <person name="Lipzen A."/>
            <person name="Labutti K."/>
            <person name="Barry K."/>
            <person name="Miao Y."/>
            <person name="Rahimi M.J."/>
            <person name="Shen Q."/>
            <person name="Grigoriev I.V."/>
            <person name="Kubicek C.P."/>
            <person name="Druzhinina I.S."/>
        </authorList>
    </citation>
    <scope>NUCLEOTIDE SEQUENCE [LARGE SCALE GENOMIC DNA]</scope>
    <source>
        <strain evidence="2 3">ATCC 18648</strain>
    </source>
</reference>
<dbReference type="Proteomes" id="UP000240760">
    <property type="component" value="Unassembled WGS sequence"/>
</dbReference>